<sequence length="196" mass="21728">MSEESRKISVEVEDGKNLDAADEPKLEKDIKENAAPVDPEKDVTNDTAALGSNDNMENLPMESNDALEERYKLLIRSLCVDIACAVHRQIKTGQIPLSQMSALPRNSKDNSDQSFKRPRSLIVEPSTGLFEPKKPDTEMRRTRGQGGVDAWGRIPPKDTLTKCRQCSKELSITRFASHLAKCLGVVKSRSRSCSQG</sequence>
<keyword evidence="13" id="KW-1185">Reference proteome</keyword>
<evidence type="ECO:0000256" key="6">
    <source>
        <dbReference type="ARBA" id="ARBA00023015"/>
    </source>
</evidence>
<gene>
    <name evidence="12" type="ORF">CTEN210_16249</name>
</gene>
<keyword evidence="5" id="KW-0156">Chromatin regulator</keyword>
<protein>
    <recommendedName>
        <fullName evidence="10">SAGA-associated factor 11</fullName>
    </recommendedName>
</protein>
<evidence type="ECO:0000256" key="7">
    <source>
        <dbReference type="ARBA" id="ARBA00023159"/>
    </source>
</evidence>
<dbReference type="GO" id="GO:0006325">
    <property type="term" value="P:chromatin organization"/>
    <property type="evidence" value="ECO:0007669"/>
    <property type="project" value="UniProtKB-KW"/>
</dbReference>
<dbReference type="EMBL" id="BLLK01000069">
    <property type="protein sequence ID" value="GFH59773.1"/>
    <property type="molecule type" value="Genomic_DNA"/>
</dbReference>
<keyword evidence="8" id="KW-0804">Transcription</keyword>
<evidence type="ECO:0000256" key="2">
    <source>
        <dbReference type="ARBA" id="ARBA00022723"/>
    </source>
</evidence>
<feature type="compositionally biased region" description="Basic and acidic residues" evidence="11">
    <location>
        <begin position="131"/>
        <end position="141"/>
    </location>
</feature>
<keyword evidence="7 10" id="KW-0010">Activator</keyword>
<organism evidence="12 13">
    <name type="scientific">Chaetoceros tenuissimus</name>
    <dbReference type="NCBI Taxonomy" id="426638"/>
    <lineage>
        <taxon>Eukaryota</taxon>
        <taxon>Sar</taxon>
        <taxon>Stramenopiles</taxon>
        <taxon>Ochrophyta</taxon>
        <taxon>Bacillariophyta</taxon>
        <taxon>Coscinodiscophyceae</taxon>
        <taxon>Chaetocerotophycidae</taxon>
        <taxon>Chaetocerotales</taxon>
        <taxon>Chaetocerotaceae</taxon>
        <taxon>Chaetoceros</taxon>
    </lineage>
</organism>
<keyword evidence="6" id="KW-0805">Transcription regulation</keyword>
<comment type="subcellular location">
    <subcellularLocation>
        <location evidence="1 10">Nucleus</location>
    </subcellularLocation>
</comment>
<feature type="region of interest" description="Disordered" evidence="11">
    <location>
        <begin position="127"/>
        <end position="151"/>
    </location>
</feature>
<evidence type="ECO:0000256" key="3">
    <source>
        <dbReference type="ARBA" id="ARBA00022771"/>
    </source>
</evidence>
<comment type="similarity">
    <text evidence="10">Belongs to the SGF11 family.</text>
</comment>
<keyword evidence="2" id="KW-0479">Metal-binding</keyword>
<evidence type="ECO:0000256" key="4">
    <source>
        <dbReference type="ARBA" id="ARBA00022833"/>
    </source>
</evidence>
<name>A0AAD3D8P1_9STRA</name>
<dbReference type="GO" id="GO:0070461">
    <property type="term" value="C:SAGA-type complex"/>
    <property type="evidence" value="ECO:0007669"/>
    <property type="project" value="UniProtKB-ARBA"/>
</dbReference>
<dbReference type="GO" id="GO:0008270">
    <property type="term" value="F:zinc ion binding"/>
    <property type="evidence" value="ECO:0007669"/>
    <property type="project" value="UniProtKB-KW"/>
</dbReference>
<keyword evidence="3" id="KW-0863">Zinc-finger</keyword>
<evidence type="ECO:0000256" key="1">
    <source>
        <dbReference type="ARBA" id="ARBA00004123"/>
    </source>
</evidence>
<proteinExistence type="inferred from homology"/>
<keyword evidence="4" id="KW-0862">Zinc</keyword>
<comment type="caution">
    <text evidence="12">The sequence shown here is derived from an EMBL/GenBank/DDBJ whole genome shotgun (WGS) entry which is preliminary data.</text>
</comment>
<evidence type="ECO:0000256" key="9">
    <source>
        <dbReference type="ARBA" id="ARBA00023242"/>
    </source>
</evidence>
<evidence type="ECO:0000313" key="13">
    <source>
        <dbReference type="Proteomes" id="UP001054902"/>
    </source>
</evidence>
<evidence type="ECO:0000256" key="10">
    <source>
        <dbReference type="RuleBase" id="RU261113"/>
    </source>
</evidence>
<evidence type="ECO:0000313" key="12">
    <source>
        <dbReference type="EMBL" id="GFH59773.1"/>
    </source>
</evidence>
<accession>A0AAD3D8P1</accession>
<evidence type="ECO:0000256" key="11">
    <source>
        <dbReference type="SAM" id="MobiDB-lite"/>
    </source>
</evidence>
<feature type="region of interest" description="Disordered" evidence="11">
    <location>
        <begin position="1"/>
        <end position="59"/>
    </location>
</feature>
<evidence type="ECO:0000256" key="5">
    <source>
        <dbReference type="ARBA" id="ARBA00022853"/>
    </source>
</evidence>
<feature type="compositionally biased region" description="Basic and acidic residues" evidence="11">
    <location>
        <begin position="1"/>
        <end position="44"/>
    </location>
</feature>
<dbReference type="InterPro" id="IPR013246">
    <property type="entry name" value="SAGA_su_Sgf11"/>
</dbReference>
<reference evidence="12 13" key="1">
    <citation type="journal article" date="2021" name="Sci. Rep.">
        <title>The genome of the diatom Chaetoceros tenuissimus carries an ancient integrated fragment of an extant virus.</title>
        <authorList>
            <person name="Hongo Y."/>
            <person name="Kimura K."/>
            <person name="Takaki Y."/>
            <person name="Yoshida Y."/>
            <person name="Baba S."/>
            <person name="Kobayashi G."/>
            <person name="Nagasaki K."/>
            <person name="Hano T."/>
            <person name="Tomaru Y."/>
        </authorList>
    </citation>
    <scope>NUCLEOTIDE SEQUENCE [LARGE SCALE GENOMIC DNA]</scope>
    <source>
        <strain evidence="12 13">NIES-3715</strain>
    </source>
</reference>
<feature type="compositionally biased region" description="Polar residues" evidence="11">
    <location>
        <begin position="45"/>
        <end position="56"/>
    </location>
</feature>
<dbReference type="GO" id="GO:0005634">
    <property type="term" value="C:nucleus"/>
    <property type="evidence" value="ECO:0007669"/>
    <property type="project" value="UniProtKB-SubCell"/>
</dbReference>
<dbReference type="Pfam" id="PF08209">
    <property type="entry name" value="Sgf11"/>
    <property type="match status" value="1"/>
</dbReference>
<keyword evidence="9" id="KW-0539">Nucleus</keyword>
<dbReference type="AlphaFoldDB" id="A0AAD3D8P1"/>
<dbReference type="Proteomes" id="UP001054902">
    <property type="component" value="Unassembled WGS sequence"/>
</dbReference>
<evidence type="ECO:0000256" key="8">
    <source>
        <dbReference type="ARBA" id="ARBA00023163"/>
    </source>
</evidence>